<organism evidence="1 2">
    <name type="scientific">Colletotrichum cuscutae</name>
    <dbReference type="NCBI Taxonomy" id="1209917"/>
    <lineage>
        <taxon>Eukaryota</taxon>
        <taxon>Fungi</taxon>
        <taxon>Dikarya</taxon>
        <taxon>Ascomycota</taxon>
        <taxon>Pezizomycotina</taxon>
        <taxon>Sordariomycetes</taxon>
        <taxon>Hypocreomycetidae</taxon>
        <taxon>Glomerellales</taxon>
        <taxon>Glomerellaceae</taxon>
        <taxon>Colletotrichum</taxon>
        <taxon>Colletotrichum acutatum species complex</taxon>
    </lineage>
</organism>
<proteinExistence type="predicted"/>
<reference evidence="1" key="1">
    <citation type="submission" date="2016-11" db="EMBL/GenBank/DDBJ databases">
        <title>The genome sequence of Colletotrichum cuscutae.</title>
        <authorList>
            <person name="Baroncelli R."/>
        </authorList>
    </citation>
    <scope>NUCLEOTIDE SEQUENCE</scope>
    <source>
        <strain evidence="1">IMI 304802</strain>
    </source>
</reference>
<dbReference type="Proteomes" id="UP001239213">
    <property type="component" value="Unassembled WGS sequence"/>
</dbReference>
<accession>A0AAI9Y1A4</accession>
<dbReference type="AlphaFoldDB" id="A0AAI9Y1A4"/>
<comment type="caution">
    <text evidence="1">The sequence shown here is derived from an EMBL/GenBank/DDBJ whole genome shotgun (WGS) entry which is preliminary data.</text>
</comment>
<gene>
    <name evidence="1" type="ORF">CCUS01_06134</name>
</gene>
<name>A0AAI9Y1A4_9PEZI</name>
<keyword evidence="2" id="KW-1185">Reference proteome</keyword>
<protein>
    <submittedName>
        <fullName evidence="1">Uncharacterized protein</fullName>
    </submittedName>
</protein>
<evidence type="ECO:0000313" key="1">
    <source>
        <dbReference type="EMBL" id="KAK1471020.1"/>
    </source>
</evidence>
<sequence>MWPHTSRAKAQMAETSPSPFHSLTLTRFAMRQRPLGLAFATVPRRRDTTSVAEPPLLRTGRSLFRTYVPVGTPYPATLATFSLHWQDMPRIAHNNSSSARVASLPNSCRSHVAPSYNLPDPDLGEAKSRLVWWTVWTPRPPTYTVQLNSCWAERQGKIDPKCANTRRSKSRQVGALLVTFEVASPLLLDYTALLVFPPTPPLIRTAPGRDNAYTIASSANQQHLQLHTLKHMDHDDRIYRVSAFTKPGKSLSPPVGASMATPSAPASATPLKLKAFSQLGRRPVRVVNHTPIDAPCGKSKQRLFRHLQLRLTEN</sequence>
<evidence type="ECO:0000313" key="2">
    <source>
        <dbReference type="Proteomes" id="UP001239213"/>
    </source>
</evidence>
<dbReference type="EMBL" id="MPDP01000212">
    <property type="protein sequence ID" value="KAK1471020.1"/>
    <property type="molecule type" value="Genomic_DNA"/>
</dbReference>